<dbReference type="Proteomes" id="UP000593567">
    <property type="component" value="Unassembled WGS sequence"/>
</dbReference>
<dbReference type="AlphaFoldDB" id="A0A7J7KRR0"/>
<dbReference type="EMBL" id="VXIV02000095">
    <property type="protein sequence ID" value="KAF6040881.1"/>
    <property type="molecule type" value="Genomic_DNA"/>
</dbReference>
<sequence>MLKIAGPTYKVSYTRPQLILLDIQRRLDPDRYRASCDTIQPILEKKRAAMLKMKSRLSRASLAEYRAARALAQKTFCESVKVFWDSLFFHIEIAGDPANSKESFTAIKTATGPSTQTCSILKDKNDSVIKDNSQKLNRWVEHYSELYGAAGIADHNYINKIPDLPVLEHLDRSPDLFEIITVFQNLRSGKTSGSDEISVELLKCGLGPLAKHLHCWMNKCWLSQSVPQGFIDVKITALYKNKAKVVTANCISLSVTGKVFDKILLKCLQQVADTIYPKSQYGF</sequence>
<evidence type="ECO:0000313" key="2">
    <source>
        <dbReference type="Proteomes" id="UP000593567"/>
    </source>
</evidence>
<name>A0A7J7KRR0_BUGNE</name>
<dbReference type="OrthoDB" id="10071239at2759"/>
<organism evidence="1 2">
    <name type="scientific">Bugula neritina</name>
    <name type="common">Brown bryozoan</name>
    <name type="synonym">Sertularia neritina</name>
    <dbReference type="NCBI Taxonomy" id="10212"/>
    <lineage>
        <taxon>Eukaryota</taxon>
        <taxon>Metazoa</taxon>
        <taxon>Spiralia</taxon>
        <taxon>Lophotrochozoa</taxon>
        <taxon>Bryozoa</taxon>
        <taxon>Gymnolaemata</taxon>
        <taxon>Cheilostomatida</taxon>
        <taxon>Flustrina</taxon>
        <taxon>Buguloidea</taxon>
        <taxon>Bugulidae</taxon>
        <taxon>Bugula</taxon>
    </lineage>
</organism>
<reference evidence="1" key="1">
    <citation type="submission" date="2020-06" db="EMBL/GenBank/DDBJ databases">
        <title>Draft genome of Bugula neritina, a colonial animal packing powerful symbionts and potential medicines.</title>
        <authorList>
            <person name="Rayko M."/>
        </authorList>
    </citation>
    <scope>NUCLEOTIDE SEQUENCE [LARGE SCALE GENOMIC DNA]</scope>
    <source>
        <strain evidence="1">Kwan_BN1</strain>
    </source>
</reference>
<keyword evidence="2" id="KW-1185">Reference proteome</keyword>
<protein>
    <submittedName>
        <fullName evidence="1">Uncharacterized protein</fullName>
    </submittedName>
</protein>
<gene>
    <name evidence="1" type="ORF">EB796_000813</name>
</gene>
<proteinExistence type="predicted"/>
<dbReference type="PANTHER" id="PTHR19446">
    <property type="entry name" value="REVERSE TRANSCRIPTASES"/>
    <property type="match status" value="1"/>
</dbReference>
<comment type="caution">
    <text evidence="1">The sequence shown here is derived from an EMBL/GenBank/DDBJ whole genome shotgun (WGS) entry which is preliminary data.</text>
</comment>
<evidence type="ECO:0000313" key="1">
    <source>
        <dbReference type="EMBL" id="KAF6040881.1"/>
    </source>
</evidence>
<accession>A0A7J7KRR0</accession>